<gene>
    <name evidence="1" type="primary">txxe 3707</name>
    <name evidence="1" type="ORF">TXXE_19285</name>
</gene>
<dbReference type="Gene3D" id="3.40.50.300">
    <property type="entry name" value="P-loop containing nucleotide triphosphate hydrolases"/>
    <property type="match status" value="1"/>
</dbReference>
<dbReference type="Proteomes" id="UP000681526">
    <property type="component" value="Unassembled WGS sequence"/>
</dbReference>
<dbReference type="EMBL" id="CAJRAY010000100">
    <property type="protein sequence ID" value="CAG5093111.1"/>
    <property type="molecule type" value="Genomic_DNA"/>
</dbReference>
<evidence type="ECO:0000313" key="2">
    <source>
        <dbReference type="Proteomes" id="UP000681526"/>
    </source>
</evidence>
<accession>A0ABM8V9H3</accession>
<proteinExistence type="predicted"/>
<organism evidence="1 2">
    <name type="scientific">Thermobacillus xylanilyticus</name>
    <dbReference type="NCBI Taxonomy" id="76633"/>
    <lineage>
        <taxon>Bacteria</taxon>
        <taxon>Bacillati</taxon>
        <taxon>Bacillota</taxon>
        <taxon>Bacilli</taxon>
        <taxon>Bacillales</taxon>
        <taxon>Paenibacillaceae</taxon>
        <taxon>Thermobacillus</taxon>
    </lineage>
</organism>
<comment type="caution">
    <text evidence="1">The sequence shown here is derived from an EMBL/GenBank/DDBJ whole genome shotgun (WGS) entry which is preliminary data.</text>
</comment>
<dbReference type="InterPro" id="IPR027417">
    <property type="entry name" value="P-loop_NTPase"/>
</dbReference>
<protein>
    <recommendedName>
        <fullName evidence="3">AAA family ATPase</fullName>
    </recommendedName>
</protein>
<keyword evidence="2" id="KW-1185">Reference proteome</keyword>
<name>A0ABM8V9H3_THEXY</name>
<dbReference type="SUPFAM" id="SSF52540">
    <property type="entry name" value="P-loop containing nucleoside triphosphate hydrolases"/>
    <property type="match status" value="1"/>
</dbReference>
<evidence type="ECO:0008006" key="3">
    <source>
        <dbReference type="Google" id="ProtNLM"/>
    </source>
</evidence>
<reference evidence="1 2" key="1">
    <citation type="submission" date="2021-04" db="EMBL/GenBank/DDBJ databases">
        <authorList>
            <person name="Rakotoarivonina H."/>
        </authorList>
    </citation>
    <scope>NUCLEOTIDE SEQUENCE [LARGE SCALE GENOMIC DNA]</scope>
    <source>
        <strain evidence="1 2">XE</strain>
    </source>
</reference>
<evidence type="ECO:0000313" key="1">
    <source>
        <dbReference type="EMBL" id="CAG5093111.1"/>
    </source>
</evidence>
<sequence length="214" mass="24488">MSTDMNIRGIILEGHSHAGKTSLLRALKRYHASDDNAESSIVVLGEHYSQVLQNVQGKLVRLSREQHLELLGSRVEMLKNLNDWANDLGPWRRKSRGLFFILERFHLNHRAAFPDHDDADIANIEQRLFELGARCVLLTISTEIVEERINSRNPAEWEGKSDREVEKACNELLEAQDALRAQAGKSLIPTLEINTDDKNWDGYARMIMEGIDFR</sequence>